<dbReference type="EMBL" id="CM002803">
    <property type="protein sequence ID" value="KEI65537.1"/>
    <property type="molecule type" value="Genomic_DNA"/>
</dbReference>
<dbReference type="Pfam" id="PF04255">
    <property type="entry name" value="DUF433"/>
    <property type="match status" value="1"/>
</dbReference>
<protein>
    <recommendedName>
        <fullName evidence="3">DUF433 domain-containing protein</fullName>
    </recommendedName>
</protein>
<dbReference type="InterPro" id="IPR036388">
    <property type="entry name" value="WH-like_DNA-bd_sf"/>
</dbReference>
<dbReference type="STRING" id="388467.A19Y_0309"/>
<evidence type="ECO:0008006" key="3">
    <source>
        <dbReference type="Google" id="ProtNLM"/>
    </source>
</evidence>
<proteinExistence type="predicted"/>
<dbReference type="SUPFAM" id="SSF46689">
    <property type="entry name" value="Homeodomain-like"/>
    <property type="match status" value="1"/>
</dbReference>
<dbReference type="AlphaFoldDB" id="A0A073CC83"/>
<evidence type="ECO:0000313" key="1">
    <source>
        <dbReference type="EMBL" id="KEI65537.1"/>
    </source>
</evidence>
<gene>
    <name evidence="1" type="ORF">A19Y_0309</name>
</gene>
<accession>A0A073CC83</accession>
<dbReference type="HOGENOM" id="CLU_178342_0_0_3"/>
<dbReference type="RefSeq" id="WP_042151467.1">
    <property type="nucleotide sequence ID" value="NZ_CM002803.1"/>
</dbReference>
<dbReference type="InterPro" id="IPR009057">
    <property type="entry name" value="Homeodomain-like_sf"/>
</dbReference>
<evidence type="ECO:0000313" key="2">
    <source>
        <dbReference type="Proteomes" id="UP000027395"/>
    </source>
</evidence>
<organism evidence="1 2">
    <name type="scientific">Planktothrix agardhii (strain NIVA-CYA 126/8)</name>
    <dbReference type="NCBI Taxonomy" id="388467"/>
    <lineage>
        <taxon>Bacteria</taxon>
        <taxon>Bacillati</taxon>
        <taxon>Cyanobacteriota</taxon>
        <taxon>Cyanophyceae</taxon>
        <taxon>Oscillatoriophycideae</taxon>
        <taxon>Oscillatoriales</taxon>
        <taxon>Microcoleaceae</taxon>
        <taxon>Planktothrix</taxon>
    </lineage>
</organism>
<dbReference type="InterPro" id="IPR007367">
    <property type="entry name" value="DUF433"/>
</dbReference>
<sequence length="105" mass="12236">MNLTTTQHKYIELNENNVPYIAGTTMKLIELVSGHLAFGWSPEEIKFQHPYLSMSQIYSTLAYYWDNKEKLDADIQRRFENVETLRQQAGESALVKKLRTQGLIK</sequence>
<reference evidence="1 2" key="1">
    <citation type="journal article" date="2014" name="Appl. Environ. Microbiol.">
        <title>Elucidation of insertion elements encoded on plasmids and in vitro construction of shuttle vectors from the toxic cyanobacterium Planktothrix.</title>
        <authorList>
            <person name="Christiansen G."/>
            <person name="Goesmann A."/>
            <person name="Kurmayer R."/>
        </authorList>
    </citation>
    <scope>NUCLEOTIDE SEQUENCE [LARGE SCALE GENOMIC DNA]</scope>
    <source>
        <strain evidence="1 2">NIVA-CYA 126/8</strain>
    </source>
</reference>
<keyword evidence="2" id="KW-1185">Reference proteome</keyword>
<dbReference type="PATRIC" id="fig|388467.6.peg.260"/>
<dbReference type="Gene3D" id="1.10.10.10">
    <property type="entry name" value="Winged helix-like DNA-binding domain superfamily/Winged helix DNA-binding domain"/>
    <property type="match status" value="1"/>
</dbReference>
<name>A0A073CC83_PLAA1</name>
<dbReference type="Proteomes" id="UP000027395">
    <property type="component" value="Chromosome"/>
</dbReference>
<dbReference type="eggNOG" id="COG2442">
    <property type="taxonomic scope" value="Bacteria"/>
</dbReference>